<evidence type="ECO:0000313" key="2">
    <source>
        <dbReference type="EMBL" id="KIH63153.1"/>
    </source>
</evidence>
<dbReference type="AlphaFoldDB" id="A0A0C2D1C6"/>
<feature type="non-terminal residue" evidence="2">
    <location>
        <position position="177"/>
    </location>
</feature>
<dbReference type="Proteomes" id="UP000054047">
    <property type="component" value="Unassembled WGS sequence"/>
</dbReference>
<feature type="domain" description="Beta-lactamase-related" evidence="1">
    <location>
        <begin position="31"/>
        <end position="146"/>
    </location>
</feature>
<name>A0A0C2D1C6_9BILA</name>
<evidence type="ECO:0000313" key="3">
    <source>
        <dbReference type="Proteomes" id="UP000054047"/>
    </source>
</evidence>
<dbReference type="Gene3D" id="3.40.710.10">
    <property type="entry name" value="DD-peptidase/beta-lactamase superfamily"/>
    <property type="match status" value="1"/>
</dbReference>
<dbReference type="PANTHER" id="PTHR43319:SF5">
    <property type="entry name" value="BETA-LACTAMASE-RELATED DOMAIN-CONTAINING PROTEIN"/>
    <property type="match status" value="1"/>
</dbReference>
<organism evidence="2 3">
    <name type="scientific">Ancylostoma duodenale</name>
    <dbReference type="NCBI Taxonomy" id="51022"/>
    <lineage>
        <taxon>Eukaryota</taxon>
        <taxon>Metazoa</taxon>
        <taxon>Ecdysozoa</taxon>
        <taxon>Nematoda</taxon>
        <taxon>Chromadorea</taxon>
        <taxon>Rhabditida</taxon>
        <taxon>Rhabditina</taxon>
        <taxon>Rhabditomorpha</taxon>
        <taxon>Strongyloidea</taxon>
        <taxon>Ancylostomatidae</taxon>
        <taxon>Ancylostomatinae</taxon>
        <taxon>Ancylostoma</taxon>
    </lineage>
</organism>
<dbReference type="InterPro" id="IPR012338">
    <property type="entry name" value="Beta-lactam/transpept-like"/>
</dbReference>
<reference evidence="2 3" key="1">
    <citation type="submission" date="2013-12" db="EMBL/GenBank/DDBJ databases">
        <title>Draft genome of the parsitic nematode Ancylostoma duodenale.</title>
        <authorList>
            <person name="Mitreva M."/>
        </authorList>
    </citation>
    <scope>NUCLEOTIDE SEQUENCE [LARGE SCALE GENOMIC DNA]</scope>
    <source>
        <strain evidence="2 3">Zhejiang</strain>
    </source>
</reference>
<accession>A0A0C2D1C6</accession>
<protein>
    <recommendedName>
        <fullName evidence="1">Beta-lactamase-related domain-containing protein</fullName>
    </recommendedName>
</protein>
<dbReference type="InterPro" id="IPR001466">
    <property type="entry name" value="Beta-lactam-related"/>
</dbReference>
<proteinExistence type="predicted"/>
<dbReference type="PANTHER" id="PTHR43319">
    <property type="entry name" value="BETA-LACTAMASE-RELATED"/>
    <property type="match status" value="1"/>
</dbReference>
<dbReference type="SUPFAM" id="SSF56601">
    <property type="entry name" value="beta-lactamase/transpeptidase-like"/>
    <property type="match status" value="1"/>
</dbReference>
<dbReference type="Pfam" id="PF00144">
    <property type="entry name" value="Beta-lactamase"/>
    <property type="match status" value="1"/>
</dbReference>
<sequence length="177" mass="19660">MLFDGLLSKVGHNVPWIAFMKRMTLNNPDLYEIEQAAVLGIGTSRAMAELFEKFRVGELMSPATFKELTSDYVLQGDIVTGAYVARGQGLMIKKFHHNNVTIDLLGHSGYGGQNIRVDMKNNITFAYMSNGLKLGFGDTARTYIRLLDSLYDKGLLIALPTSPFSVRVAYLTGPYIK</sequence>
<keyword evidence="3" id="KW-1185">Reference proteome</keyword>
<dbReference type="EMBL" id="KN728850">
    <property type="protein sequence ID" value="KIH63153.1"/>
    <property type="molecule type" value="Genomic_DNA"/>
</dbReference>
<dbReference type="OrthoDB" id="5946976at2759"/>
<gene>
    <name evidence="2" type="ORF">ANCDUO_06550</name>
</gene>
<dbReference type="InterPro" id="IPR052907">
    <property type="entry name" value="Beta-lactamase/esterase"/>
</dbReference>
<evidence type="ECO:0000259" key="1">
    <source>
        <dbReference type="Pfam" id="PF00144"/>
    </source>
</evidence>